<protein>
    <submittedName>
        <fullName evidence="8">Glucose-6-phosphate dehydrogenase</fullName>
    </submittedName>
</protein>
<evidence type="ECO:0000256" key="4">
    <source>
        <dbReference type="ARBA" id="ARBA00023002"/>
    </source>
</evidence>
<dbReference type="AlphaFoldDB" id="A0A2G4YR65"/>
<evidence type="ECO:0000259" key="7">
    <source>
        <dbReference type="Pfam" id="PF02781"/>
    </source>
</evidence>
<dbReference type="GO" id="GO:0004345">
    <property type="term" value="F:glucose-6-phosphate dehydrogenase activity"/>
    <property type="evidence" value="ECO:0007669"/>
    <property type="project" value="InterPro"/>
</dbReference>
<dbReference type="NCBIfam" id="TIGR00871">
    <property type="entry name" value="zwf"/>
    <property type="match status" value="1"/>
</dbReference>
<dbReference type="GO" id="GO:0005829">
    <property type="term" value="C:cytosol"/>
    <property type="evidence" value="ECO:0007669"/>
    <property type="project" value="TreeGrafter"/>
</dbReference>
<evidence type="ECO:0000256" key="1">
    <source>
        <dbReference type="ARBA" id="ARBA00004937"/>
    </source>
</evidence>
<proteinExistence type="predicted"/>
<comment type="pathway">
    <text evidence="1">Carbohydrate degradation; pentose phosphate pathway; D-ribulose 5-phosphate from D-glucose 6-phosphate (oxidative stage): step 1/3.</text>
</comment>
<dbReference type="GO" id="GO:0050661">
    <property type="term" value="F:NADP binding"/>
    <property type="evidence" value="ECO:0007669"/>
    <property type="project" value="InterPro"/>
</dbReference>
<gene>
    <name evidence="8" type="primary">zwf</name>
    <name evidence="8" type="ORF">CRD36_08810</name>
</gene>
<feature type="domain" description="Glucose-6-phosphate dehydrogenase C-terminal" evidence="7">
    <location>
        <begin position="183"/>
        <end position="461"/>
    </location>
</feature>
<feature type="domain" description="Glucose-6-phosphate dehydrogenase NAD-binding" evidence="6">
    <location>
        <begin position="7"/>
        <end position="180"/>
    </location>
</feature>
<dbReference type="PANTHER" id="PTHR23429">
    <property type="entry name" value="GLUCOSE-6-PHOSPHATE 1-DEHYDROGENASE G6PD"/>
    <property type="match status" value="1"/>
</dbReference>
<dbReference type="PANTHER" id="PTHR23429:SF0">
    <property type="entry name" value="GLUCOSE-6-PHOSPHATE 1-DEHYDROGENASE"/>
    <property type="match status" value="1"/>
</dbReference>
<dbReference type="Proteomes" id="UP000229730">
    <property type="component" value="Unassembled WGS sequence"/>
</dbReference>
<dbReference type="Gene3D" id="3.30.360.10">
    <property type="entry name" value="Dihydrodipicolinate Reductase, domain 2"/>
    <property type="match status" value="1"/>
</dbReference>
<dbReference type="InterPro" id="IPR036291">
    <property type="entry name" value="NAD(P)-bd_dom_sf"/>
</dbReference>
<sequence length="469" mass="53246">MRQLDIILFGGSGDLATRKLIPALAHIMQNSDLLDHSRLLIAAQDVRDDQEFRTAFAARIAPHLSETTPEQLDRLMRRMDVMSLDLRAEDAWRSLSDWLSPANDRDIIYYFAVPSFLFASLCRKIRQHNLNPPQSRIVVEKPLGEDLTSAAEINGVISETFAETQIFRIDHYLGKTALQNILPLRIQNPGLEALWHADSIDNIQITLTETVGVEGRTELLDRIGTLKDMVQNHMLQTVALLTMDLPQNLTASQIRRGKIEVLQSLRPITEDSILSNMVIGQYRAGTLGGQTVSGYQEEISASAGTGEMFVALRIFIDTDRWAGVPVYLRTGKRLRQRCGEIVITFKPRSASPDANERPRRLMIEIHPDQNILSDLPLTLHNPLAEGENTRIQDAYEKLLQDVIQNDQTFFVHWDEIEASWRWIDQISHARQKVNVPMQSYAPGTNGPISSHLLPRQDGKYWYSNRVDKE</sequence>
<dbReference type="OrthoDB" id="9802739at2"/>
<dbReference type="PIRSF" id="PIRSF000110">
    <property type="entry name" value="G6PD"/>
    <property type="match status" value="1"/>
</dbReference>
<evidence type="ECO:0000313" key="9">
    <source>
        <dbReference type="Proteomes" id="UP000229730"/>
    </source>
</evidence>
<reference evidence="8 9" key="1">
    <citation type="submission" date="2017-10" db="EMBL/GenBank/DDBJ databases">
        <title>Frigbacter circumglobatus gen. nov. sp. nov., isolated from sediment cultured in situ.</title>
        <authorList>
            <person name="Zhao Z."/>
        </authorList>
    </citation>
    <scope>NUCLEOTIDE SEQUENCE [LARGE SCALE GENOMIC DNA]</scope>
    <source>
        <strain evidence="8 9">ZYL</strain>
    </source>
</reference>
<name>A0A2G4YR65_9PROT</name>
<keyword evidence="3" id="KW-0521">NADP</keyword>
<evidence type="ECO:0000313" key="8">
    <source>
        <dbReference type="EMBL" id="PHZ84819.1"/>
    </source>
</evidence>
<dbReference type="PRINTS" id="PR00079">
    <property type="entry name" value="G6PDHDRGNASE"/>
</dbReference>
<dbReference type="SUPFAM" id="SSF55347">
    <property type="entry name" value="Glyceraldehyde-3-phosphate dehydrogenase-like, C-terminal domain"/>
    <property type="match status" value="1"/>
</dbReference>
<dbReference type="InParanoid" id="A0A2G4YR65"/>
<keyword evidence="9" id="KW-1185">Reference proteome</keyword>
<dbReference type="GO" id="GO:0009051">
    <property type="term" value="P:pentose-phosphate shunt, oxidative branch"/>
    <property type="evidence" value="ECO:0007669"/>
    <property type="project" value="TreeGrafter"/>
</dbReference>
<dbReference type="InterPro" id="IPR022674">
    <property type="entry name" value="G6P_DH_NAD-bd"/>
</dbReference>
<accession>A0A2G4YR65</accession>
<evidence type="ECO:0000256" key="3">
    <source>
        <dbReference type="ARBA" id="ARBA00022857"/>
    </source>
</evidence>
<keyword evidence="5" id="KW-0119">Carbohydrate metabolism</keyword>
<organism evidence="8 9">
    <name type="scientific">Paremcibacter congregatus</name>
    <dbReference type="NCBI Taxonomy" id="2043170"/>
    <lineage>
        <taxon>Bacteria</taxon>
        <taxon>Pseudomonadati</taxon>
        <taxon>Pseudomonadota</taxon>
        <taxon>Alphaproteobacteria</taxon>
        <taxon>Emcibacterales</taxon>
        <taxon>Emcibacteraceae</taxon>
        <taxon>Paremcibacter</taxon>
    </lineage>
</organism>
<dbReference type="GO" id="GO:0006006">
    <property type="term" value="P:glucose metabolic process"/>
    <property type="evidence" value="ECO:0007669"/>
    <property type="project" value="UniProtKB-KW"/>
</dbReference>
<dbReference type="Pfam" id="PF02781">
    <property type="entry name" value="G6PD_C"/>
    <property type="match status" value="1"/>
</dbReference>
<dbReference type="Pfam" id="PF00479">
    <property type="entry name" value="G6PD_N"/>
    <property type="match status" value="1"/>
</dbReference>
<evidence type="ECO:0000256" key="2">
    <source>
        <dbReference type="ARBA" id="ARBA00022526"/>
    </source>
</evidence>
<dbReference type="RefSeq" id="WP_099472391.1">
    <property type="nucleotide sequence ID" value="NZ_CP041025.1"/>
</dbReference>
<dbReference type="InterPro" id="IPR001282">
    <property type="entry name" value="G6P_DH"/>
</dbReference>
<dbReference type="EMBL" id="PDEM01000020">
    <property type="protein sequence ID" value="PHZ84819.1"/>
    <property type="molecule type" value="Genomic_DNA"/>
</dbReference>
<keyword evidence="4" id="KW-0560">Oxidoreductase</keyword>
<evidence type="ECO:0000259" key="6">
    <source>
        <dbReference type="Pfam" id="PF00479"/>
    </source>
</evidence>
<keyword evidence="2" id="KW-0313">Glucose metabolism</keyword>
<evidence type="ECO:0000256" key="5">
    <source>
        <dbReference type="ARBA" id="ARBA00023277"/>
    </source>
</evidence>
<comment type="caution">
    <text evidence="8">The sequence shown here is derived from an EMBL/GenBank/DDBJ whole genome shotgun (WGS) entry which is preliminary data.</text>
</comment>
<dbReference type="InterPro" id="IPR022675">
    <property type="entry name" value="G6P_DH_C"/>
</dbReference>
<dbReference type="SUPFAM" id="SSF51735">
    <property type="entry name" value="NAD(P)-binding Rossmann-fold domains"/>
    <property type="match status" value="1"/>
</dbReference>
<dbReference type="Gene3D" id="3.40.50.720">
    <property type="entry name" value="NAD(P)-binding Rossmann-like Domain"/>
    <property type="match status" value="1"/>
</dbReference>